<reference evidence="1" key="1">
    <citation type="submission" date="2022-06" db="EMBL/GenBank/DDBJ databases">
        <authorList>
            <person name="Legras J.-L."/>
            <person name="Devillers H."/>
            <person name="Grondin C."/>
        </authorList>
    </citation>
    <scope>NUCLEOTIDE SEQUENCE</scope>
    <source>
        <strain evidence="1">CLIB 1444</strain>
    </source>
</reference>
<protein>
    <submittedName>
        <fullName evidence="1">Uncharacterized protein</fullName>
    </submittedName>
</protein>
<dbReference type="Proteomes" id="UP001152531">
    <property type="component" value="Unassembled WGS sequence"/>
</dbReference>
<name>A0ACA9Y5S9_9ASCO</name>
<evidence type="ECO:0000313" key="1">
    <source>
        <dbReference type="EMBL" id="CAH6720234.1"/>
    </source>
</evidence>
<sequence length="603" mass="69161">MITHLPKEIIGQIFDSIPVDVLYDKFVRPYGGNFNGYQMMALERISQLIIIRNGAKDINYDPMAHFYPSSSYLEIIDYYQGYYLLKKILSIKRPSGKESNKTPFLKEVGFYFHYKPQYTVDQISYQIKYLLLMFEMLALDTSYLKSVRISVQMIFDCPWAPSVGKDMAKIPDRINGFNHKINKLLVQNRHNIGTSKPFLNLSKFDIIDELRLYNDRINDRELRKLNYLSNLPFLRILDLTGNFIDKIDHVPTLPRLKKLILNANNLRKLEPGFSLTKTTHIKNFKDLEVLEVSVNGLESLKNVKFPSNLKILRLAYNRISTIDFVLPPKLEELNLSSNLLSNVNGVMLPPTMKKLLLSNNQFEEFPDDFFSGTQLQSLLVDSNSISDLDDLGNLPDSLTHLVLDGNEINYANISNILKPNLKILSMNATGMMTLENIQFPNSLEKLSLVHNFISEISNVNFGDNLKVLDLSSNILTSLKCIDENIIIPDNLHTLNLEANAFKSLYDFDLPENLKELNAGGLDVDFLEGEDIENFPNSLEVIKLYYMMVRRGEEMELDLRGFKHLKSFSFTSPDVKHLELKINDGVVVEVECDCDSDLKEEPLL</sequence>
<comment type="caution">
    <text evidence="1">The sequence shown here is derived from an EMBL/GenBank/DDBJ whole genome shotgun (WGS) entry which is preliminary data.</text>
</comment>
<gene>
    <name evidence="1" type="ORF">CLIB1444_03S07382</name>
</gene>
<organism evidence="1 2">
    <name type="scientific">[Candida] jaroonii</name>
    <dbReference type="NCBI Taxonomy" id="467808"/>
    <lineage>
        <taxon>Eukaryota</taxon>
        <taxon>Fungi</taxon>
        <taxon>Dikarya</taxon>
        <taxon>Ascomycota</taxon>
        <taxon>Saccharomycotina</taxon>
        <taxon>Pichiomycetes</taxon>
        <taxon>Debaryomycetaceae</taxon>
        <taxon>Yamadazyma</taxon>
    </lineage>
</organism>
<evidence type="ECO:0000313" key="2">
    <source>
        <dbReference type="Proteomes" id="UP001152531"/>
    </source>
</evidence>
<accession>A0ACA9Y5S9</accession>
<proteinExistence type="predicted"/>
<keyword evidence="2" id="KW-1185">Reference proteome</keyword>
<dbReference type="EMBL" id="CALSDN010000003">
    <property type="protein sequence ID" value="CAH6720234.1"/>
    <property type="molecule type" value="Genomic_DNA"/>
</dbReference>